<feature type="transmembrane region" description="Helical" evidence="1">
    <location>
        <begin position="76"/>
        <end position="93"/>
    </location>
</feature>
<proteinExistence type="predicted"/>
<feature type="transmembrane region" description="Helical" evidence="1">
    <location>
        <begin position="32"/>
        <end position="55"/>
    </location>
</feature>
<organism evidence="2 3">
    <name type="scientific">Metabacillus mangrovi</name>
    <dbReference type="NCBI Taxonomy" id="1491830"/>
    <lineage>
        <taxon>Bacteria</taxon>
        <taxon>Bacillati</taxon>
        <taxon>Bacillota</taxon>
        <taxon>Bacilli</taxon>
        <taxon>Bacillales</taxon>
        <taxon>Bacillaceae</taxon>
        <taxon>Metabacillus</taxon>
    </lineage>
</organism>
<comment type="caution">
    <text evidence="2">The sequence shown here is derived from an EMBL/GenBank/DDBJ whole genome shotgun (WGS) entry which is preliminary data.</text>
</comment>
<feature type="transmembrane region" description="Helical" evidence="1">
    <location>
        <begin position="7"/>
        <end position="26"/>
    </location>
</feature>
<dbReference type="AlphaFoldDB" id="A0A7X2S4X3"/>
<gene>
    <name evidence="2" type="ORF">GKZ89_09840</name>
</gene>
<evidence type="ECO:0000313" key="3">
    <source>
        <dbReference type="Proteomes" id="UP000434639"/>
    </source>
</evidence>
<reference evidence="2 3" key="1">
    <citation type="journal article" date="2017" name="Int. J. Syst. Evol. Microbiol.">
        <title>Bacillus mangrovi sp. nov., isolated from a sediment sample from a mangrove forest.</title>
        <authorList>
            <person name="Gupta V."/>
            <person name="Singh P.K."/>
            <person name="Korpole S."/>
            <person name="Tanuku N.R.S."/>
            <person name="Pinnaka A.K."/>
        </authorList>
    </citation>
    <scope>NUCLEOTIDE SEQUENCE [LARGE SCALE GENOMIC DNA]</scope>
    <source>
        <strain evidence="2 3">KCTC 33872</strain>
    </source>
</reference>
<dbReference type="RefSeq" id="WP_155112237.1">
    <property type="nucleotide sequence ID" value="NZ_WMIB01000008.1"/>
</dbReference>
<protein>
    <submittedName>
        <fullName evidence="2">Uncharacterized protein</fullName>
    </submittedName>
</protein>
<dbReference type="Proteomes" id="UP000434639">
    <property type="component" value="Unassembled WGS sequence"/>
</dbReference>
<feature type="transmembrane region" description="Helical" evidence="1">
    <location>
        <begin position="105"/>
        <end position="122"/>
    </location>
</feature>
<sequence>MRRKAAILFGILFFLYMGFIVSTMGYPFPSSIVFMVLFTNLLASVAAVFMPKLVLIIYEEMVYHSERGLNRNTGKMFGILFFSINYYVQNILYRLPWYISRPLSLFFFLLLAFEMTGLHALYNY</sequence>
<accession>A0A7X2S4X3</accession>
<dbReference type="EMBL" id="WMIB01000008">
    <property type="protein sequence ID" value="MTH53704.1"/>
    <property type="molecule type" value="Genomic_DNA"/>
</dbReference>
<keyword evidence="1" id="KW-0812">Transmembrane</keyword>
<evidence type="ECO:0000313" key="2">
    <source>
        <dbReference type="EMBL" id="MTH53704.1"/>
    </source>
</evidence>
<keyword evidence="1" id="KW-0472">Membrane</keyword>
<evidence type="ECO:0000256" key="1">
    <source>
        <dbReference type="SAM" id="Phobius"/>
    </source>
</evidence>
<keyword evidence="3" id="KW-1185">Reference proteome</keyword>
<dbReference type="OrthoDB" id="2877974at2"/>
<name>A0A7X2S4X3_9BACI</name>
<keyword evidence="1" id="KW-1133">Transmembrane helix</keyword>